<reference evidence="17 18" key="1">
    <citation type="journal article" date="2010" name="Stand. Genomic Sci.">
        <title>Complete genome sequence of Haliangium ochraceum type strain (SMP-2).</title>
        <authorList>
            <consortium name="US DOE Joint Genome Institute (JGI-PGF)"/>
            <person name="Ivanova N."/>
            <person name="Daum C."/>
            <person name="Lang E."/>
            <person name="Abt B."/>
            <person name="Kopitz M."/>
            <person name="Saunders E."/>
            <person name="Lapidus A."/>
            <person name="Lucas S."/>
            <person name="Glavina Del Rio T."/>
            <person name="Nolan M."/>
            <person name="Tice H."/>
            <person name="Copeland A."/>
            <person name="Cheng J.F."/>
            <person name="Chen F."/>
            <person name="Bruce D."/>
            <person name="Goodwin L."/>
            <person name="Pitluck S."/>
            <person name="Mavromatis K."/>
            <person name="Pati A."/>
            <person name="Mikhailova N."/>
            <person name="Chen A."/>
            <person name="Palaniappan K."/>
            <person name="Land M."/>
            <person name="Hauser L."/>
            <person name="Chang Y.J."/>
            <person name="Jeffries C.D."/>
            <person name="Detter J.C."/>
            <person name="Brettin T."/>
            <person name="Rohde M."/>
            <person name="Goker M."/>
            <person name="Bristow J."/>
            <person name="Markowitz V."/>
            <person name="Eisen J.A."/>
            <person name="Hugenholtz P."/>
            <person name="Kyrpides N.C."/>
            <person name="Klenk H.P."/>
        </authorList>
    </citation>
    <scope>NUCLEOTIDE SEQUENCE [LARGE SCALE GENOMIC DNA]</scope>
    <source>
        <strain evidence="18">DSM 14365 / CIP 107738 / JCM 11303 / AJ 13395 / SMP-2</strain>
    </source>
</reference>
<evidence type="ECO:0000256" key="5">
    <source>
        <dbReference type="ARBA" id="ARBA00022839"/>
    </source>
</evidence>
<feature type="binding site" evidence="14">
    <location>
        <position position="501"/>
    </location>
    <ligand>
        <name>Mn(2+)</name>
        <dbReference type="ChEBI" id="CHEBI:29035"/>
    </ligand>
</feature>
<accession>D0LSW9</accession>
<dbReference type="Gene3D" id="3.100.10.20">
    <property type="entry name" value="CRISPR-associated endonuclease Cas1, N-terminal domain"/>
    <property type="match status" value="1"/>
</dbReference>
<dbReference type="NCBIfam" id="TIGR00372">
    <property type="entry name" value="cas4"/>
    <property type="match status" value="1"/>
</dbReference>
<keyword evidence="18" id="KW-1185">Reference proteome</keyword>
<dbReference type="PANTHER" id="PTHR34353">
    <property type="entry name" value="CRISPR-ASSOCIATED ENDONUCLEASE CAS1 1"/>
    <property type="match status" value="1"/>
</dbReference>
<dbReference type="InterPro" id="IPR042211">
    <property type="entry name" value="CRISPR-assoc_Cas1_N"/>
</dbReference>
<keyword evidence="3 14" id="KW-0255">Endonuclease</keyword>
<evidence type="ECO:0000259" key="16">
    <source>
        <dbReference type="Pfam" id="PF01930"/>
    </source>
</evidence>
<dbReference type="InterPro" id="IPR013343">
    <property type="entry name" value="CRISPR-assoc_prot_Cas4"/>
</dbReference>
<keyword evidence="1 14" id="KW-0540">Nuclease</keyword>
<evidence type="ECO:0000256" key="4">
    <source>
        <dbReference type="ARBA" id="ARBA00022801"/>
    </source>
</evidence>
<dbReference type="InterPro" id="IPR011604">
    <property type="entry name" value="PDDEXK-like_dom_sf"/>
</dbReference>
<comment type="cofactor">
    <cofactor evidence="14">
        <name>Mg(2+)</name>
        <dbReference type="ChEBI" id="CHEBI:18420"/>
    </cofactor>
    <cofactor evidence="14">
        <name>Mn(2+)</name>
        <dbReference type="ChEBI" id="CHEBI:29035"/>
    </cofactor>
</comment>
<dbReference type="Gene3D" id="1.20.120.920">
    <property type="entry name" value="CRISPR-associated endonuclease Cas1, C-terminal domain"/>
    <property type="match status" value="1"/>
</dbReference>
<evidence type="ECO:0000256" key="8">
    <source>
        <dbReference type="ARBA" id="ARBA00023014"/>
    </source>
</evidence>
<dbReference type="EMBL" id="CP001804">
    <property type="protein sequence ID" value="ACY17341.1"/>
    <property type="molecule type" value="Genomic_DNA"/>
</dbReference>
<keyword evidence="8" id="KW-0411">Iron-sulfur</keyword>
<dbReference type="eggNOG" id="COG1468">
    <property type="taxonomic scope" value="Bacteria"/>
</dbReference>
<keyword evidence="2 14" id="KW-0479">Metal-binding</keyword>
<evidence type="ECO:0000256" key="2">
    <source>
        <dbReference type="ARBA" id="ARBA00022723"/>
    </source>
</evidence>
<sequence>MNNSDDTLSAPSASSPAGAHDPPAGARTQHTPASTPLLPVRMLNEYAYCPRLFHLEWVQREWADNAYTLDGKRVHKRVDKPSRHGLRSADRASDDSASSKDAGQPEDTLFQQHARSVDLGDDALGLIARIDLVEAEGDQATPIDYKRGKRPDVPGGAYEPERVQVCAQGLLLRAHGFRSDHGILYFAGSRERVDVPFTDALVERTLALRDQALQAAEAEKPPSPLVDSPKCPRCSLVGICLPDEQNALLGRSTEGIRPLVSLRDDALPLHVQEHGAVVSKRAAELVIKRKGSELERVRIKDVSRINLHGSAHITLPALQTALGNGIPVGLFTYGGWYYGRAQGHDHKNVLLRQAQFASAQDEGRCLRIAQRLVHAKIKNSRVMLRRNSRALDRRILDDLSGHARRARQADSQATLLGIEGSAARLYFQNFSGMLRQDVPFSFDSRNRRPPRDPVNALLSFSYALLTAEWTATLSTVGFDPYQGFYHQPRYGRPSLALDLMEEFRPLIADSVVIGAINNGVLDEDDFVVTATAAALKPAGRKRFLQAFERRLDEQVTHPVFGYRLSYRRVLDVQARLLGRYIMGEIDEYPEFVTR</sequence>
<dbReference type="HOGENOM" id="CLU_466793_0_0_7"/>
<proteinExistence type="inferred from homology"/>
<keyword evidence="5" id="KW-0269">Exonuclease</keyword>
<dbReference type="CDD" id="cd09634">
    <property type="entry name" value="Cas1_I-II-III"/>
    <property type="match status" value="1"/>
</dbReference>
<name>D0LSW9_HALO1</name>
<feature type="compositionally biased region" description="Low complexity" evidence="15">
    <location>
        <begin position="9"/>
        <end position="26"/>
    </location>
</feature>
<dbReference type="Gene3D" id="3.90.320.10">
    <property type="match status" value="1"/>
</dbReference>
<dbReference type="InterPro" id="IPR022765">
    <property type="entry name" value="Dna2/Cas4_DUF83"/>
</dbReference>
<dbReference type="GO" id="GO:0004527">
    <property type="term" value="F:exonuclease activity"/>
    <property type="evidence" value="ECO:0007669"/>
    <property type="project" value="UniProtKB-KW"/>
</dbReference>
<keyword evidence="9 14" id="KW-0051">Antiviral defense</keyword>
<protein>
    <recommendedName>
        <fullName evidence="14">CRISPR-associated endonuclease Cas1</fullName>
        <ecNumber evidence="14">3.1.-.-</ecNumber>
    </recommendedName>
</protein>
<feature type="region of interest" description="Disordered" evidence="15">
    <location>
        <begin position="78"/>
        <end position="106"/>
    </location>
</feature>
<evidence type="ECO:0000256" key="10">
    <source>
        <dbReference type="ARBA" id="ARBA00023125"/>
    </source>
</evidence>
<feature type="compositionally biased region" description="Basic and acidic residues" evidence="15">
    <location>
        <begin position="79"/>
        <end position="98"/>
    </location>
</feature>
<dbReference type="GO" id="GO:0043571">
    <property type="term" value="P:maintenance of CRISPR repeat elements"/>
    <property type="evidence" value="ECO:0007669"/>
    <property type="project" value="UniProtKB-UniRule"/>
</dbReference>
<keyword evidence="4 14" id="KW-0378">Hydrolase</keyword>
<feature type="domain" description="DUF83" evidence="16">
    <location>
        <begin position="42"/>
        <end position="241"/>
    </location>
</feature>
<keyword evidence="10 14" id="KW-0238">DNA-binding</keyword>
<keyword evidence="11 14" id="KW-0464">Manganese</keyword>
<feature type="region of interest" description="Disordered" evidence="15">
    <location>
        <begin position="1"/>
        <end position="33"/>
    </location>
</feature>
<dbReference type="Pfam" id="PF01930">
    <property type="entry name" value="Cas_Cas4"/>
    <property type="match status" value="1"/>
</dbReference>
<dbReference type="eggNOG" id="COG1518">
    <property type="taxonomic scope" value="Bacteria"/>
</dbReference>
<dbReference type="InterPro" id="IPR050646">
    <property type="entry name" value="Cas1"/>
</dbReference>
<keyword evidence="6 14" id="KW-0460">Magnesium</keyword>
<comment type="catalytic activity">
    <reaction evidence="12">
        <text>exonucleolytic cleavage in the 5'- to 3'-direction to yield nucleoside 3'-phosphates.</text>
        <dbReference type="EC" id="3.1.12.1"/>
    </reaction>
</comment>
<dbReference type="GO" id="GO:0051607">
    <property type="term" value="P:defense response to virus"/>
    <property type="evidence" value="ECO:0007669"/>
    <property type="project" value="UniProtKB-UniRule"/>
</dbReference>
<feature type="binding site" evidence="14">
    <location>
        <position position="419"/>
    </location>
    <ligand>
        <name>Mn(2+)</name>
        <dbReference type="ChEBI" id="CHEBI:29035"/>
    </ligand>
</feature>
<comment type="similarity">
    <text evidence="14">Belongs to the CRISPR-associated endonuclease Cas1 family.</text>
</comment>
<dbReference type="RefSeq" id="WP_012829939.1">
    <property type="nucleotide sequence ID" value="NC_013440.1"/>
</dbReference>
<gene>
    <name evidence="14" type="primary">cas1</name>
    <name evidence="17" type="ordered locus">Hoch_4852</name>
</gene>
<evidence type="ECO:0000313" key="18">
    <source>
        <dbReference type="Proteomes" id="UP000001880"/>
    </source>
</evidence>
<dbReference type="GO" id="GO:0051536">
    <property type="term" value="F:iron-sulfur cluster binding"/>
    <property type="evidence" value="ECO:0007669"/>
    <property type="project" value="UniProtKB-KW"/>
</dbReference>
<dbReference type="GO" id="GO:0003677">
    <property type="term" value="F:DNA binding"/>
    <property type="evidence" value="ECO:0007669"/>
    <property type="project" value="UniProtKB-KW"/>
</dbReference>
<dbReference type="GO" id="GO:0046872">
    <property type="term" value="F:metal ion binding"/>
    <property type="evidence" value="ECO:0007669"/>
    <property type="project" value="UniProtKB-UniRule"/>
</dbReference>
<dbReference type="Proteomes" id="UP000001880">
    <property type="component" value="Chromosome"/>
</dbReference>
<dbReference type="EC" id="3.1.-.-" evidence="14"/>
<dbReference type="AlphaFoldDB" id="D0LSW9"/>
<dbReference type="InterPro" id="IPR002729">
    <property type="entry name" value="CRISPR-assoc_Cas1"/>
</dbReference>
<evidence type="ECO:0000256" key="14">
    <source>
        <dbReference type="HAMAP-Rule" id="MF_01470"/>
    </source>
</evidence>
<dbReference type="Pfam" id="PF01867">
    <property type="entry name" value="Cas_Cas1"/>
    <property type="match status" value="1"/>
</dbReference>
<evidence type="ECO:0000256" key="11">
    <source>
        <dbReference type="ARBA" id="ARBA00023211"/>
    </source>
</evidence>
<evidence type="ECO:0000256" key="7">
    <source>
        <dbReference type="ARBA" id="ARBA00023004"/>
    </source>
</evidence>
<evidence type="ECO:0000256" key="6">
    <source>
        <dbReference type="ARBA" id="ARBA00022842"/>
    </source>
</evidence>
<dbReference type="STRING" id="502025.Hoch_4852"/>
<feature type="binding site" evidence="14">
    <location>
        <position position="486"/>
    </location>
    <ligand>
        <name>Mn(2+)</name>
        <dbReference type="ChEBI" id="CHEBI:29035"/>
    </ligand>
</feature>
<evidence type="ECO:0000256" key="12">
    <source>
        <dbReference type="ARBA" id="ARBA00033996"/>
    </source>
</evidence>
<dbReference type="PANTHER" id="PTHR34353:SF2">
    <property type="entry name" value="CRISPR-ASSOCIATED ENDONUCLEASE CAS1 1"/>
    <property type="match status" value="1"/>
</dbReference>
<comment type="subunit">
    <text evidence="13 14">Homodimer, forms a heterotetramer with a Cas2 homodimer.</text>
</comment>
<evidence type="ECO:0000313" key="17">
    <source>
        <dbReference type="EMBL" id="ACY17341.1"/>
    </source>
</evidence>
<dbReference type="KEGG" id="hoh:Hoch_4852"/>
<dbReference type="NCBIfam" id="TIGR00287">
    <property type="entry name" value="cas1"/>
    <property type="match status" value="1"/>
</dbReference>
<evidence type="ECO:0000256" key="9">
    <source>
        <dbReference type="ARBA" id="ARBA00023118"/>
    </source>
</evidence>
<organism evidence="17 18">
    <name type="scientific">Haliangium ochraceum (strain DSM 14365 / JCM 11303 / SMP-2)</name>
    <dbReference type="NCBI Taxonomy" id="502025"/>
    <lineage>
        <taxon>Bacteria</taxon>
        <taxon>Pseudomonadati</taxon>
        <taxon>Myxococcota</taxon>
        <taxon>Polyangia</taxon>
        <taxon>Haliangiales</taxon>
        <taxon>Kofleriaceae</taxon>
        <taxon>Haliangium</taxon>
    </lineage>
</organism>
<dbReference type="HAMAP" id="MF_01470">
    <property type="entry name" value="Cas1"/>
    <property type="match status" value="1"/>
</dbReference>
<comment type="function">
    <text evidence="14">CRISPR (clustered regularly interspaced short palindromic repeat), is an adaptive immune system that provides protection against mobile genetic elements (viruses, transposable elements and conjugative plasmids). CRISPR clusters contain spacers, sequences complementary to antecedent mobile elements, and target invading nucleic acids. CRISPR clusters are transcribed and processed into CRISPR RNA (crRNA). Acts as a dsDNA endonuclease. Involved in the integration of spacer DNA into the CRISPR cassette.</text>
</comment>
<keyword evidence="7" id="KW-0408">Iron</keyword>
<evidence type="ECO:0000256" key="15">
    <source>
        <dbReference type="SAM" id="MobiDB-lite"/>
    </source>
</evidence>
<dbReference type="InterPro" id="IPR042206">
    <property type="entry name" value="CRISPR-assoc_Cas1_C"/>
</dbReference>
<evidence type="ECO:0000256" key="1">
    <source>
        <dbReference type="ARBA" id="ARBA00022722"/>
    </source>
</evidence>
<dbReference type="GO" id="GO:0004519">
    <property type="term" value="F:endonuclease activity"/>
    <property type="evidence" value="ECO:0007669"/>
    <property type="project" value="UniProtKB-UniRule"/>
</dbReference>
<evidence type="ECO:0000256" key="3">
    <source>
        <dbReference type="ARBA" id="ARBA00022759"/>
    </source>
</evidence>
<evidence type="ECO:0000256" key="13">
    <source>
        <dbReference type="ARBA" id="ARBA00038592"/>
    </source>
</evidence>